<accession>A0A067Q023</accession>
<proteinExistence type="predicted"/>
<evidence type="ECO:0000256" key="2">
    <source>
        <dbReference type="SAM" id="Phobius"/>
    </source>
</evidence>
<feature type="transmembrane region" description="Helical" evidence="2">
    <location>
        <begin position="35"/>
        <end position="61"/>
    </location>
</feature>
<reference evidence="4" key="1">
    <citation type="journal article" date="2014" name="Proc. Natl. Acad. Sci. U.S.A.">
        <title>Extensive sampling of basidiomycete genomes demonstrates inadequacy of the white-rot/brown-rot paradigm for wood decay fungi.</title>
        <authorList>
            <person name="Riley R."/>
            <person name="Salamov A.A."/>
            <person name="Brown D.W."/>
            <person name="Nagy L.G."/>
            <person name="Floudas D."/>
            <person name="Held B.W."/>
            <person name="Levasseur A."/>
            <person name="Lombard V."/>
            <person name="Morin E."/>
            <person name="Otillar R."/>
            <person name="Lindquist E.A."/>
            <person name="Sun H."/>
            <person name="LaButti K.M."/>
            <person name="Schmutz J."/>
            <person name="Jabbour D."/>
            <person name="Luo H."/>
            <person name="Baker S.E."/>
            <person name="Pisabarro A.G."/>
            <person name="Walton J.D."/>
            <person name="Blanchette R.A."/>
            <person name="Henrissat B."/>
            <person name="Martin F."/>
            <person name="Cullen D."/>
            <person name="Hibbett D.S."/>
            <person name="Grigoriev I.V."/>
        </authorList>
    </citation>
    <scope>NUCLEOTIDE SEQUENCE [LARGE SCALE GENOMIC DNA]</scope>
    <source>
        <strain evidence="4">MUCL 33604</strain>
    </source>
</reference>
<dbReference type="InParanoid" id="A0A067Q023"/>
<keyword evidence="2" id="KW-0812">Transmembrane</keyword>
<organism evidence="3 4">
    <name type="scientific">Jaapia argillacea MUCL 33604</name>
    <dbReference type="NCBI Taxonomy" id="933084"/>
    <lineage>
        <taxon>Eukaryota</taxon>
        <taxon>Fungi</taxon>
        <taxon>Dikarya</taxon>
        <taxon>Basidiomycota</taxon>
        <taxon>Agaricomycotina</taxon>
        <taxon>Agaricomycetes</taxon>
        <taxon>Agaricomycetidae</taxon>
        <taxon>Jaapiales</taxon>
        <taxon>Jaapiaceae</taxon>
        <taxon>Jaapia</taxon>
    </lineage>
</organism>
<protein>
    <submittedName>
        <fullName evidence="3">Uncharacterized protein</fullName>
    </submittedName>
</protein>
<dbReference type="Proteomes" id="UP000027265">
    <property type="component" value="Unassembled WGS sequence"/>
</dbReference>
<keyword evidence="4" id="KW-1185">Reference proteome</keyword>
<dbReference type="EMBL" id="KL197715">
    <property type="protein sequence ID" value="KDQ59470.1"/>
    <property type="molecule type" value="Genomic_DNA"/>
</dbReference>
<feature type="region of interest" description="Disordered" evidence="1">
    <location>
        <begin position="156"/>
        <end position="177"/>
    </location>
</feature>
<evidence type="ECO:0000313" key="4">
    <source>
        <dbReference type="Proteomes" id="UP000027265"/>
    </source>
</evidence>
<name>A0A067Q023_9AGAM</name>
<gene>
    <name evidence="3" type="ORF">JAAARDRAFT_191986</name>
</gene>
<sequence>MIAFAAAPNAFRRGVGLEEYTDNQSKCKSLIDPSVLQMCVGDLIALICVLLWFAFMFWFWYSGYTYCIALKKKLDHSKSFFPTFITRRSGMESFVLPTKSSFSFSGEKADSSDPWLRVTARLGDSLLISNGLYTPSTVPPPAYSLKRISQPHDIDPNYSFPPRTLSRSSSLTATTKSEVGNKSLSGLGFGNTISIHSPSTIVPATFGLKVPAPVHSQGRHKASLDRPIVPPMFSITSPSESSIASSVASVSAALDDNSKGRSLTPPTLSSTWFQDAKKWKGKGKEGAIPDSIV</sequence>
<evidence type="ECO:0000313" key="3">
    <source>
        <dbReference type="EMBL" id="KDQ59470.1"/>
    </source>
</evidence>
<dbReference type="AlphaFoldDB" id="A0A067Q023"/>
<keyword evidence="2" id="KW-0472">Membrane</keyword>
<evidence type="ECO:0000256" key="1">
    <source>
        <dbReference type="SAM" id="MobiDB-lite"/>
    </source>
</evidence>
<dbReference type="HOGENOM" id="CLU_950160_0_0_1"/>
<feature type="compositionally biased region" description="Low complexity" evidence="1">
    <location>
        <begin position="163"/>
        <end position="175"/>
    </location>
</feature>
<keyword evidence="2" id="KW-1133">Transmembrane helix</keyword>